<evidence type="ECO:0000313" key="4">
    <source>
        <dbReference type="WBParaSite" id="BXY_0487900.1"/>
    </source>
</evidence>
<dbReference type="Proteomes" id="UP000582659">
    <property type="component" value="Unassembled WGS sequence"/>
</dbReference>
<keyword evidence="3" id="KW-1185">Reference proteome</keyword>
<proteinExistence type="predicted"/>
<accession>A0A1I7RVW6</accession>
<name>A0A1I7RVW6_BURXY</name>
<dbReference type="AlphaFoldDB" id="A0A1I7RVW6"/>
<dbReference type="WBParaSite" id="BXY_0487900.1">
    <property type="protein sequence ID" value="BXY_0487900.1"/>
    <property type="gene ID" value="BXY_0487900"/>
</dbReference>
<reference evidence="4" key="1">
    <citation type="submission" date="2016-11" db="UniProtKB">
        <authorList>
            <consortium name="WormBaseParasite"/>
        </authorList>
    </citation>
    <scope>IDENTIFICATION</scope>
</reference>
<dbReference type="Proteomes" id="UP000095284">
    <property type="component" value="Unplaced"/>
</dbReference>
<organism evidence="2 4">
    <name type="scientific">Bursaphelenchus xylophilus</name>
    <name type="common">Pinewood nematode worm</name>
    <name type="synonym">Aphelenchoides xylophilus</name>
    <dbReference type="NCBI Taxonomy" id="6326"/>
    <lineage>
        <taxon>Eukaryota</taxon>
        <taxon>Metazoa</taxon>
        <taxon>Ecdysozoa</taxon>
        <taxon>Nematoda</taxon>
        <taxon>Chromadorea</taxon>
        <taxon>Rhabditida</taxon>
        <taxon>Tylenchina</taxon>
        <taxon>Tylenchomorpha</taxon>
        <taxon>Aphelenchoidea</taxon>
        <taxon>Aphelenchoididae</taxon>
        <taxon>Bursaphelenchus</taxon>
    </lineage>
</organism>
<reference evidence="1" key="2">
    <citation type="submission" date="2020-09" db="EMBL/GenBank/DDBJ databases">
        <authorList>
            <person name="Kikuchi T."/>
        </authorList>
    </citation>
    <scope>NUCLEOTIDE SEQUENCE</scope>
    <source>
        <strain evidence="1">Ka4C1</strain>
    </source>
</reference>
<evidence type="ECO:0000313" key="3">
    <source>
        <dbReference type="Proteomes" id="UP000659654"/>
    </source>
</evidence>
<evidence type="ECO:0000313" key="2">
    <source>
        <dbReference type="Proteomes" id="UP000095284"/>
    </source>
</evidence>
<dbReference type="EMBL" id="CAJFCV020000002">
    <property type="protein sequence ID" value="CAG9094795.1"/>
    <property type="molecule type" value="Genomic_DNA"/>
</dbReference>
<dbReference type="Proteomes" id="UP000659654">
    <property type="component" value="Unassembled WGS sequence"/>
</dbReference>
<sequence length="69" mass="7674">MIFFPNNHVYKVNDVDNNHAAYRWDPFRTWGLVEKPLAQCGGARKSDAAGIPLRKDETASTILHTSAGC</sequence>
<dbReference type="EMBL" id="CAJFDI010000002">
    <property type="protein sequence ID" value="CAD5214381.1"/>
    <property type="molecule type" value="Genomic_DNA"/>
</dbReference>
<protein>
    <submittedName>
        <fullName evidence="1">(pine wood nematode) hypothetical protein</fullName>
    </submittedName>
</protein>
<gene>
    <name evidence="1" type="ORF">BXYJ_LOCUS3501</name>
</gene>
<evidence type="ECO:0000313" key="1">
    <source>
        <dbReference type="EMBL" id="CAD5214381.1"/>
    </source>
</evidence>